<dbReference type="PROSITE" id="PS50994">
    <property type="entry name" value="INTEGRASE"/>
    <property type="match status" value="1"/>
</dbReference>
<keyword evidence="13" id="KW-0695">RNA-directed DNA polymerase</keyword>
<feature type="region of interest" description="Disordered" evidence="18">
    <location>
        <begin position="38"/>
        <end position="85"/>
    </location>
</feature>
<evidence type="ECO:0000256" key="8">
    <source>
        <dbReference type="ARBA" id="ARBA00022759"/>
    </source>
</evidence>
<feature type="compositionally biased region" description="Basic and acidic residues" evidence="18">
    <location>
        <begin position="225"/>
        <end position="235"/>
    </location>
</feature>
<evidence type="ECO:0000256" key="14">
    <source>
        <dbReference type="ARBA" id="ARBA00022932"/>
    </source>
</evidence>
<evidence type="ECO:0000256" key="2">
    <source>
        <dbReference type="ARBA" id="ARBA00022612"/>
    </source>
</evidence>
<keyword evidence="14" id="KW-0808">Transferase</keyword>
<evidence type="ECO:0000256" key="12">
    <source>
        <dbReference type="ARBA" id="ARBA00022908"/>
    </source>
</evidence>
<feature type="domain" description="Integrase catalytic" evidence="19">
    <location>
        <begin position="697"/>
        <end position="862"/>
    </location>
</feature>
<proteinExistence type="predicted"/>
<dbReference type="InterPro" id="IPR054722">
    <property type="entry name" value="PolX-like_BBD"/>
</dbReference>
<keyword evidence="9" id="KW-0378">Hydrolase</keyword>
<evidence type="ECO:0000256" key="7">
    <source>
        <dbReference type="ARBA" id="ARBA00022750"/>
    </source>
</evidence>
<evidence type="ECO:0000256" key="5">
    <source>
        <dbReference type="ARBA" id="ARBA00022723"/>
    </source>
</evidence>
<dbReference type="Pfam" id="PF03762">
    <property type="entry name" value="VOMI"/>
    <property type="match status" value="1"/>
</dbReference>
<keyword evidence="6" id="KW-0547">Nucleotide-binding</keyword>
<dbReference type="InterPro" id="IPR039537">
    <property type="entry name" value="Retrotran_Ty1/copia-like"/>
</dbReference>
<dbReference type="InterPro" id="IPR005515">
    <property type="entry name" value="VOMI"/>
</dbReference>
<accession>A0ABY8TYX4</accession>
<feature type="compositionally biased region" description="Low complexity" evidence="18">
    <location>
        <begin position="961"/>
        <end position="986"/>
    </location>
</feature>
<dbReference type="PANTHER" id="PTHR42648">
    <property type="entry name" value="TRANSPOSASE, PUTATIVE-RELATED"/>
    <property type="match status" value="1"/>
</dbReference>
<evidence type="ECO:0000256" key="1">
    <source>
        <dbReference type="ARBA" id="ARBA00002180"/>
    </source>
</evidence>
<dbReference type="SUPFAM" id="SSF56672">
    <property type="entry name" value="DNA/RNA polymerases"/>
    <property type="match status" value="1"/>
</dbReference>
<dbReference type="PANTHER" id="PTHR42648:SF11">
    <property type="entry name" value="TRANSPOSON TY4-P GAG-POL POLYPROTEIN"/>
    <property type="match status" value="1"/>
</dbReference>
<organism evidence="20 21">
    <name type="scientific">Tetradesmus obliquus</name>
    <name type="common">Green alga</name>
    <name type="synonym">Acutodesmus obliquus</name>
    <dbReference type="NCBI Taxonomy" id="3088"/>
    <lineage>
        <taxon>Eukaryota</taxon>
        <taxon>Viridiplantae</taxon>
        <taxon>Chlorophyta</taxon>
        <taxon>core chlorophytes</taxon>
        <taxon>Chlorophyceae</taxon>
        <taxon>CS clade</taxon>
        <taxon>Sphaeropleales</taxon>
        <taxon>Scenedesmaceae</taxon>
        <taxon>Tetradesmus</taxon>
    </lineage>
</organism>
<evidence type="ECO:0000256" key="9">
    <source>
        <dbReference type="ARBA" id="ARBA00022801"/>
    </source>
</evidence>
<evidence type="ECO:0000256" key="4">
    <source>
        <dbReference type="ARBA" id="ARBA00022722"/>
    </source>
</evidence>
<dbReference type="Gene3D" id="1.20.90.10">
    <property type="entry name" value="Phospholipase A2 domain"/>
    <property type="match status" value="1"/>
</dbReference>
<feature type="compositionally biased region" description="Polar residues" evidence="18">
    <location>
        <begin position="932"/>
        <end position="952"/>
    </location>
</feature>
<dbReference type="Pfam" id="PF22936">
    <property type="entry name" value="Pol_BBD"/>
    <property type="match status" value="1"/>
</dbReference>
<dbReference type="Pfam" id="PF00665">
    <property type="entry name" value="rve"/>
    <property type="match status" value="1"/>
</dbReference>
<keyword evidence="15" id="KW-0917">Virion maturation</keyword>
<keyword evidence="8" id="KW-0255">Endonuclease</keyword>
<dbReference type="InterPro" id="IPR043502">
    <property type="entry name" value="DNA/RNA_pol_sf"/>
</dbReference>
<evidence type="ECO:0000256" key="11">
    <source>
        <dbReference type="ARBA" id="ARBA00022842"/>
    </source>
</evidence>
<protein>
    <recommendedName>
        <fullName evidence="19">Integrase catalytic domain-containing protein</fullName>
    </recommendedName>
</protein>
<dbReference type="EMBL" id="CP126212">
    <property type="protein sequence ID" value="WIA14362.1"/>
    <property type="molecule type" value="Genomic_DNA"/>
</dbReference>
<keyword evidence="21" id="KW-1185">Reference proteome</keyword>
<evidence type="ECO:0000256" key="10">
    <source>
        <dbReference type="ARBA" id="ARBA00022840"/>
    </source>
</evidence>
<feature type="compositionally biased region" description="Pro residues" evidence="18">
    <location>
        <begin position="1019"/>
        <end position="1038"/>
    </location>
</feature>
<evidence type="ECO:0000256" key="6">
    <source>
        <dbReference type="ARBA" id="ARBA00022741"/>
    </source>
</evidence>
<comment type="function">
    <text evidence="1">The aspartyl protease (PR) mediates the proteolytic cleavages of the Gag and Gag-Pol polyproteins after assembly of the VLP.</text>
</comment>
<dbReference type="InterPro" id="IPR013103">
    <property type="entry name" value="RVT_2"/>
</dbReference>
<dbReference type="Pfam" id="PF14223">
    <property type="entry name" value="Retrotran_gag_2"/>
    <property type="match status" value="1"/>
</dbReference>
<keyword evidence="16" id="KW-0233">DNA recombination</keyword>
<dbReference type="InterPro" id="IPR036397">
    <property type="entry name" value="RNaseH_sf"/>
</dbReference>
<gene>
    <name evidence="20" type="ORF">OEZ85_002891</name>
</gene>
<dbReference type="InterPro" id="IPR036444">
    <property type="entry name" value="PLipase_A2_dom_sf"/>
</dbReference>
<keyword evidence="4" id="KW-0540">Nuclease</keyword>
<evidence type="ECO:0000256" key="18">
    <source>
        <dbReference type="SAM" id="MobiDB-lite"/>
    </source>
</evidence>
<evidence type="ECO:0000313" key="20">
    <source>
        <dbReference type="EMBL" id="WIA14362.1"/>
    </source>
</evidence>
<dbReference type="Gene3D" id="3.30.420.10">
    <property type="entry name" value="Ribonuclease H-like superfamily/Ribonuclease H"/>
    <property type="match status" value="1"/>
</dbReference>
<keyword evidence="5" id="KW-0479">Metal-binding</keyword>
<feature type="compositionally biased region" description="Acidic residues" evidence="18">
    <location>
        <begin position="57"/>
        <end position="77"/>
    </location>
</feature>
<name>A0ABY8TYX4_TETOB</name>
<dbReference type="Proteomes" id="UP001244341">
    <property type="component" value="Chromosome 5b"/>
</dbReference>
<evidence type="ECO:0000259" key="19">
    <source>
        <dbReference type="PROSITE" id="PS50994"/>
    </source>
</evidence>
<dbReference type="Pfam" id="PF13976">
    <property type="entry name" value="gag_pre-integrs"/>
    <property type="match status" value="1"/>
</dbReference>
<dbReference type="InterPro" id="IPR012337">
    <property type="entry name" value="RNaseH-like_sf"/>
</dbReference>
<dbReference type="InterPro" id="IPR001584">
    <property type="entry name" value="Integrase_cat-core"/>
</dbReference>
<keyword evidence="2" id="KW-1188">Viral release from host cell</keyword>
<evidence type="ECO:0000256" key="13">
    <source>
        <dbReference type="ARBA" id="ARBA00022918"/>
    </source>
</evidence>
<dbReference type="InterPro" id="IPR036706">
    <property type="entry name" value="VOMI_sf"/>
</dbReference>
<evidence type="ECO:0000256" key="15">
    <source>
        <dbReference type="ARBA" id="ARBA00023113"/>
    </source>
</evidence>
<dbReference type="SUPFAM" id="SSF51092">
    <property type="entry name" value="Vitelline membrane outer protein-I (VMO-I)"/>
    <property type="match status" value="1"/>
</dbReference>
<keyword evidence="12" id="KW-0229">DNA integration</keyword>
<dbReference type="SUPFAM" id="SSF53098">
    <property type="entry name" value="Ribonuclease H-like"/>
    <property type="match status" value="1"/>
</dbReference>
<keyword evidence="10" id="KW-0067">ATP-binding</keyword>
<feature type="compositionally biased region" description="Polar residues" evidence="18">
    <location>
        <begin position="43"/>
        <end position="55"/>
    </location>
</feature>
<dbReference type="Gene3D" id="2.100.10.20">
    <property type="entry name" value="Vitelline membrane outer layer protein I (VOMI)"/>
    <property type="match status" value="1"/>
</dbReference>
<reference evidence="20 21" key="1">
    <citation type="submission" date="2023-05" db="EMBL/GenBank/DDBJ databases">
        <title>A 100% complete, gapless, phased diploid assembly of the Scenedesmus obliquus UTEX 3031 genome.</title>
        <authorList>
            <person name="Biondi T.C."/>
            <person name="Hanschen E.R."/>
            <person name="Kwon T."/>
            <person name="Eng W."/>
            <person name="Kruse C.P.S."/>
            <person name="Koehler S.I."/>
            <person name="Kunde Y."/>
            <person name="Gleasner C.D."/>
            <person name="You Mak K.T."/>
            <person name="Polle J."/>
            <person name="Hovde B.T."/>
            <person name="Starkenburg S.R."/>
        </authorList>
    </citation>
    <scope>NUCLEOTIDE SEQUENCE [LARGE SCALE GENOMIC DNA]</scope>
    <source>
        <strain evidence="20 21">DOE0152z</strain>
    </source>
</reference>
<evidence type="ECO:0000256" key="16">
    <source>
        <dbReference type="ARBA" id="ARBA00023172"/>
    </source>
</evidence>
<feature type="compositionally biased region" description="Low complexity" evidence="18">
    <location>
        <begin position="1004"/>
        <end position="1018"/>
    </location>
</feature>
<dbReference type="InterPro" id="IPR025724">
    <property type="entry name" value="GAG-pre-integrase_dom"/>
</dbReference>
<evidence type="ECO:0000256" key="17">
    <source>
        <dbReference type="ARBA" id="ARBA00023268"/>
    </source>
</evidence>
<keyword evidence="14" id="KW-0548">Nucleotidyltransferase</keyword>
<keyword evidence="7" id="KW-0064">Aspartyl protease</keyword>
<dbReference type="SUPFAM" id="SSF48619">
    <property type="entry name" value="Phospholipase A2, PLA2"/>
    <property type="match status" value="1"/>
</dbReference>
<dbReference type="CDD" id="cd09272">
    <property type="entry name" value="RNase_HI_RT_Ty1"/>
    <property type="match status" value="1"/>
</dbReference>
<keyword evidence="11" id="KW-0460">Magnesium</keyword>
<sequence length="2057" mass="222399">MSSSCPLPKPDVLKSISDFLDWEPTFVGYLDFNNLGEAIRRPSNVQPSTTKTGFTETENEDEADEEDGEDHDEEDNEDKQLPTFTPVNRAVDNKAKAIILHLISPEIRELVPRDKTAYDIWETLKSYWRGQNEGSRFDLQHDYHTIRMRPNESLQTYFSRGNRLYKLFKSAGGHVNETDHALILLAGLTPAYDTRKEIIKITYHNSKTLKAEDVLVTLLSKEGQMKRENEHKDDSALGSWHNKTNGYNGSSPSPSRDHARPNYGAAPSRNSCATFDHQQNHQQDYQDHRHTKSSNYTEPHDNSDNGSGRSPICKYCKKTGHAIEECRKKQRADDRRANPSAPKYSAAPNYSTLALSAISSTDAKPNCCSSAPSNAQPVSCLSRLVQRRRQCQLNKYNKALDEIKDSCFTAGQFDADLEPGNPDGTAADLFSGIHSAEAPGADLPSARHARYAATSQVIDLPIADLCPCTCSNSSSTAATTLGCDMEYVATAATDDGDDTAWIMDSGCSKHLTHILAHLTNLRPPNQDVCFTFANNTKGYATAIGDCTVQIAHPTSGTRDIVLHDVYYVPEATANLLSIGKASKLPGMSFVFAGGNCNFFHNTDLIASTPEINNIYIFGHSAVPQAAAMLAKSAETPQLWHHRQAHLSYSSLAKQLHMVKGMHITTSQIQAASKAFCDVCPQAKGSKLPYHSHSSSAKATQPLARVHTDVMGPMEEISLGGKLWLATFIDEFTKYSIAVPMESKGDIKTVLPYTLAFMERQTNHKVKALRSDNGPEYMSNTVLAYLKKNGIRHEPTVTYNPQQNGMAERFNRTLMEKARAMLIEASLPKNLWAEAVNTANELYLLAPAAGLTCTPYEAFFKQKPDISHLRVFGSKVYSVTPPSKRKKLDPKATLGTLVGYAPKGYRILSNDTGDIVISRDVYFDECLPAPTIPTLQQNPTAKPTKSVSWSPTLATAEPGNTPPAASTDSPSPAGASGSHQPAGASGSHQPAGAGGSHQPAGAIDRSSSTSPARTTSPWPALDPPASPPSSNTSPPPPLSASPSGRARKPSTRYPASDYAQHADDDAIVEPKTIGEALSGPQAREWRHAIHRELQSLQQHATWVLMQLPAGHKALDVKWVFKIKRHADGKIERYKARLVVKGFQQREGIDYTEVYAPVSQHSTFRILLALAAQYGFALHHIDITTAFLNGELEEEVYVRQPPGFVEGPAGYVLQLKKALYGLKQAPRAWHTKLKAALHDMHLQPTSADSGLYVRNDSGGILLALVWVDDIIYGGTAHVEETKTQLLSTFDGRDLGEASYFLGMTVTRDPAAATIHLQQEQYTKELIAKYGMSDSKPRSTPLPTGIKLAAGEGEPLDTSVYHYGSVVGALNYLATCTRPDIAFASSLLCRYLSCPTKQHWQAAMSVLAYLNGTTSMGLVFNGKLGGLQPRGFCDASYGDDPDTRRSTSGSVFTAASGAVIWSSRLQKCVTLSTCESEYVAASHAARDAIWFDKVMFETGFGTSRVQMYGDNQGALKLIRNPITSMRSKHIDVHYHFVRLLDHTSSNSKTPALCTNPLAPHTIRTDDIPKKIVAAAYPDSAVPWRKLWGIIKACNKAALGTPGTVQLQAGTALIIPAIPARLISMPDDNKPDDKPKHEEEDHVLKKLCGCGPDIPVTKDASWLALVTAAYPALQPAAFAANILAMCNRKASFVDGSDKQLLAKDQSLRSICTTIRGLSFQNFLNEADLQAEAVKAELAASEAAAAAAAPDAAAAAAVVSDAGAGDGVGVGVTQTGTCTINTGTSTAPVRPVYLANVCPVYTNGCSGPSDILAFQQQLTPCCQAHDWCYSCAHKLGVGWTGPTGKYKCDVIFRNNLNAACDFNYGTFNPNRGLCRATAAAMYTAVSLADQSYFTSDVCPGESIKLANTNYCFNPLYQLPNAAVKIKSNNGQIWGSWTSFAQCPVGSWMNGFSARVQSAQGIFSDDSALNAVQATCSNAAGTQTANNLIPAGGGGGTGTWLGYSTCPAGRHISAMRLQVEGSQGLGDDTAANTFQARCSDGSTVLSHSSPGWGGWSPWLSGGW</sequence>
<dbReference type="Pfam" id="PF25597">
    <property type="entry name" value="SH3_retrovirus"/>
    <property type="match status" value="1"/>
</dbReference>
<dbReference type="Pfam" id="PF07727">
    <property type="entry name" value="RVT_2"/>
    <property type="match status" value="1"/>
</dbReference>
<keyword evidence="14" id="KW-0239">DNA-directed DNA polymerase</keyword>
<keyword evidence="3" id="KW-0645">Protease</keyword>
<feature type="compositionally biased region" description="Polar residues" evidence="18">
    <location>
        <begin position="241"/>
        <end position="254"/>
    </location>
</feature>
<evidence type="ECO:0000256" key="3">
    <source>
        <dbReference type="ARBA" id="ARBA00022670"/>
    </source>
</evidence>
<feature type="region of interest" description="Disordered" evidence="18">
    <location>
        <begin position="225"/>
        <end position="310"/>
    </location>
</feature>
<dbReference type="InterPro" id="IPR057670">
    <property type="entry name" value="SH3_retrovirus"/>
</dbReference>
<evidence type="ECO:0000313" key="21">
    <source>
        <dbReference type="Proteomes" id="UP001244341"/>
    </source>
</evidence>
<feature type="region of interest" description="Disordered" evidence="18">
    <location>
        <begin position="929"/>
        <end position="1062"/>
    </location>
</feature>
<keyword evidence="17" id="KW-0511">Multifunctional enzyme</keyword>